<dbReference type="Pfam" id="PF01395">
    <property type="entry name" value="PBP_GOBP"/>
    <property type="match status" value="1"/>
</dbReference>
<dbReference type="Gene3D" id="1.10.238.20">
    <property type="entry name" value="Pheromone/general odorant binding protein domain"/>
    <property type="match status" value="1"/>
</dbReference>
<gene>
    <name evidence="2" type="primary">ItypOBP1</name>
</gene>
<dbReference type="GO" id="GO:0005549">
    <property type="term" value="F:odorant binding"/>
    <property type="evidence" value="ECO:0007669"/>
    <property type="project" value="InterPro"/>
</dbReference>
<dbReference type="CDD" id="cd23992">
    <property type="entry name" value="PBP_GOBP"/>
    <property type="match status" value="1"/>
</dbReference>
<feature type="non-terminal residue" evidence="2">
    <location>
        <position position="100"/>
    </location>
</feature>
<dbReference type="InterPro" id="IPR006170">
    <property type="entry name" value="PBP/GOBP"/>
</dbReference>
<accession>M3VK49</accession>
<feature type="non-terminal residue" evidence="2">
    <location>
        <position position="1"/>
    </location>
</feature>
<protein>
    <submittedName>
        <fullName evidence="2">Odorant binding protein 1</fullName>
    </submittedName>
</protein>
<dbReference type="EMBL" id="GACR01000065">
    <property type="protein sequence ID" value="JAA74396.1"/>
    <property type="molecule type" value="mRNA"/>
</dbReference>
<feature type="region of interest" description="Disordered" evidence="1">
    <location>
        <begin position="73"/>
        <end position="100"/>
    </location>
</feature>
<proteinExistence type="evidence at transcript level"/>
<feature type="compositionally biased region" description="Basic and acidic residues" evidence="1">
    <location>
        <begin position="91"/>
        <end position="100"/>
    </location>
</feature>
<evidence type="ECO:0000313" key="2">
    <source>
        <dbReference type="EMBL" id="JAA74396.1"/>
    </source>
</evidence>
<dbReference type="SUPFAM" id="SSF47565">
    <property type="entry name" value="Insect pheromone/odorant-binding proteins"/>
    <property type="match status" value="1"/>
</dbReference>
<dbReference type="InterPro" id="IPR036728">
    <property type="entry name" value="PBP_GOBP_sf"/>
</dbReference>
<name>M3VK49_IPSTY</name>
<dbReference type="AlphaFoldDB" id="M3VK49"/>
<reference evidence="2" key="1">
    <citation type="journal article" date="2013" name="BMC Genomics">
        <title>Antennal transcriptome analysis of the chemosensory gene families in the tree killing bark beetles, Ips typographus and Dendroctonus ponderosae (Coleoptera: Curculionidae: Scolytinae).</title>
        <authorList>
            <person name="Andersson M.N."/>
            <person name="Grosse-Wilde E."/>
            <person name="Keeling C.I."/>
            <person name="Bengtsson J.M."/>
            <person name="Yuen M.M."/>
            <person name="Li M."/>
            <person name="Hillbur Y."/>
            <person name="Bohlmann J."/>
            <person name="Hansson B.S."/>
            <person name="Schlyter F."/>
        </authorList>
    </citation>
    <scope>NUCLEOTIDE SEQUENCE</scope>
</reference>
<organism evidence="2">
    <name type="scientific">Ips typographus</name>
    <name type="common">European spruce bark beetle</name>
    <dbReference type="NCBI Taxonomy" id="55986"/>
    <lineage>
        <taxon>Eukaryota</taxon>
        <taxon>Metazoa</taxon>
        <taxon>Ecdysozoa</taxon>
        <taxon>Arthropoda</taxon>
        <taxon>Hexapoda</taxon>
        <taxon>Insecta</taxon>
        <taxon>Pterygota</taxon>
        <taxon>Neoptera</taxon>
        <taxon>Endopterygota</taxon>
        <taxon>Coleoptera</taxon>
        <taxon>Polyphaga</taxon>
        <taxon>Cucujiformia</taxon>
        <taxon>Curculionidae</taxon>
        <taxon>Scolytinae</taxon>
        <taxon>Ips</taxon>
    </lineage>
</organism>
<evidence type="ECO:0000256" key="1">
    <source>
        <dbReference type="SAM" id="MobiDB-lite"/>
    </source>
</evidence>
<sequence>HGPPVELLSCVAKELSLIDADGNVSEAGIKQHVEHVESDAGKAEEIVKACAVNQASADETVRQLWKCLHDNNIVQTPKHNHGSNESSSSESEEHSHRHRH</sequence>